<evidence type="ECO:0000256" key="1">
    <source>
        <dbReference type="ARBA" id="ARBA00008072"/>
    </source>
</evidence>
<dbReference type="Pfam" id="PF08240">
    <property type="entry name" value="ADH_N"/>
    <property type="match status" value="1"/>
</dbReference>
<name>A0A9P4MXV9_9PLEO</name>
<protein>
    <submittedName>
        <fullName evidence="5">GroES-like protein</fullName>
    </submittedName>
</protein>
<dbReference type="SMART" id="SM00829">
    <property type="entry name" value="PKS_ER"/>
    <property type="match status" value="1"/>
</dbReference>
<keyword evidence="3" id="KW-0560">Oxidoreductase</keyword>
<dbReference type="InterPro" id="IPR047122">
    <property type="entry name" value="Trans-enoyl_RdTase-like"/>
</dbReference>
<comment type="subunit">
    <text evidence="2">Monomer.</text>
</comment>
<dbReference type="AlphaFoldDB" id="A0A9P4MXV9"/>
<feature type="domain" description="Enoyl reductase (ER)" evidence="4">
    <location>
        <begin position="14"/>
        <end position="336"/>
    </location>
</feature>
<evidence type="ECO:0000256" key="3">
    <source>
        <dbReference type="ARBA" id="ARBA00023002"/>
    </source>
</evidence>
<dbReference type="InterPro" id="IPR036291">
    <property type="entry name" value="NAD(P)-bd_dom_sf"/>
</dbReference>
<dbReference type="InterPro" id="IPR020843">
    <property type="entry name" value="ER"/>
</dbReference>
<dbReference type="PANTHER" id="PTHR45348">
    <property type="entry name" value="HYPOTHETICAL OXIDOREDUCTASE (EUROFUNG)"/>
    <property type="match status" value="1"/>
</dbReference>
<dbReference type="GO" id="GO:0016651">
    <property type="term" value="F:oxidoreductase activity, acting on NAD(P)H"/>
    <property type="evidence" value="ECO:0007669"/>
    <property type="project" value="InterPro"/>
</dbReference>
<evidence type="ECO:0000313" key="5">
    <source>
        <dbReference type="EMBL" id="KAF2261780.1"/>
    </source>
</evidence>
<dbReference type="Gene3D" id="3.90.180.10">
    <property type="entry name" value="Medium-chain alcohol dehydrogenases, catalytic domain"/>
    <property type="match status" value="1"/>
</dbReference>
<dbReference type="OrthoDB" id="3509362at2759"/>
<reference evidence="6" key="1">
    <citation type="journal article" date="2020" name="Stud. Mycol.">
        <title>101 Dothideomycetes genomes: A test case for predicting lifestyles and emergence of pathogens.</title>
        <authorList>
            <person name="Haridas S."/>
            <person name="Albert R."/>
            <person name="Binder M."/>
            <person name="Bloem J."/>
            <person name="LaButti K."/>
            <person name="Salamov A."/>
            <person name="Andreopoulos B."/>
            <person name="Baker S."/>
            <person name="Barry K."/>
            <person name="Bills G."/>
            <person name="Bluhm B."/>
            <person name="Cannon C."/>
            <person name="Castanera R."/>
            <person name="Culley D."/>
            <person name="Daum C."/>
            <person name="Ezra D."/>
            <person name="Gonzalez J."/>
            <person name="Henrissat B."/>
            <person name="Kuo A."/>
            <person name="Liang C."/>
            <person name="Lipzen A."/>
            <person name="Lutzoni F."/>
            <person name="Magnuson J."/>
            <person name="Mondo S."/>
            <person name="Nolan M."/>
            <person name="Ohm R."/>
            <person name="Pangilinan J."/>
            <person name="Park H.-J."/>
            <person name="Ramirez L."/>
            <person name="Alfaro M."/>
            <person name="Sun H."/>
            <person name="Tritt A."/>
            <person name="Yoshinaga Y."/>
            <person name="Zwiers L.-H."/>
            <person name="Turgeon B."/>
            <person name="Goodwin S."/>
            <person name="Spatafora J."/>
            <person name="Crous P."/>
            <person name="Grigoriev I."/>
        </authorList>
    </citation>
    <scope>NUCLEOTIDE SEQUENCE [LARGE SCALE GENOMIC DNA]</scope>
    <source>
        <strain evidence="6">CBS 304.66</strain>
    </source>
</reference>
<dbReference type="SUPFAM" id="SSF50129">
    <property type="entry name" value="GroES-like"/>
    <property type="match status" value="1"/>
</dbReference>
<dbReference type="InterPro" id="IPR013154">
    <property type="entry name" value="ADH-like_N"/>
</dbReference>
<gene>
    <name evidence="5" type="ORF">CC78DRAFT_535392</name>
</gene>
<sequence>MNSENRAAIIPEPGKALEVTTSAVIHPSHGEVLVRNHAIAIQPLDAKMLLAGYGGAGTLQHFPAVLGSSGAGVIEELGQGVTDLDVGDRVVFDTRAYIYGDANRREGTWQQLVVSDAKTVAKIGDVAFEQAVLIDFPLQTAVAALHLFLGAEKPGAGSVDERVLIWGAGGAVGSYATQFAKSVGYTVIVTASPRDVERQKALGASEVIDYKAPDAVDRLRAWGPYKYLFTASGDPKSQQALACLLQPQGGQFASVLGGDVELPSNVQRVYKPFSQAAQRDENSEFREWWYKDYLPKVLQEGLVEPVKYTKKEGGLGSLQQASTEVFEGRVKGKLVLNPQD</sequence>
<comment type="similarity">
    <text evidence="1">Belongs to the zinc-containing alcohol dehydrogenase family.</text>
</comment>
<dbReference type="EMBL" id="ML986650">
    <property type="protein sequence ID" value="KAF2261780.1"/>
    <property type="molecule type" value="Genomic_DNA"/>
</dbReference>
<evidence type="ECO:0000259" key="4">
    <source>
        <dbReference type="SMART" id="SM00829"/>
    </source>
</evidence>
<accession>A0A9P4MXV9</accession>
<dbReference type="InterPro" id="IPR011032">
    <property type="entry name" value="GroES-like_sf"/>
</dbReference>
<dbReference type="Gene3D" id="3.40.50.720">
    <property type="entry name" value="NAD(P)-binding Rossmann-like Domain"/>
    <property type="match status" value="1"/>
</dbReference>
<dbReference type="SUPFAM" id="SSF51735">
    <property type="entry name" value="NAD(P)-binding Rossmann-fold domains"/>
    <property type="match status" value="1"/>
</dbReference>
<dbReference type="PANTHER" id="PTHR45348:SF2">
    <property type="entry name" value="ZINC-TYPE ALCOHOL DEHYDROGENASE-LIKE PROTEIN C2E1P3.01"/>
    <property type="match status" value="1"/>
</dbReference>
<evidence type="ECO:0000313" key="6">
    <source>
        <dbReference type="Proteomes" id="UP000800093"/>
    </source>
</evidence>
<keyword evidence="6" id="KW-1185">Reference proteome</keyword>
<evidence type="ECO:0000256" key="2">
    <source>
        <dbReference type="ARBA" id="ARBA00011245"/>
    </source>
</evidence>
<comment type="caution">
    <text evidence="5">The sequence shown here is derived from an EMBL/GenBank/DDBJ whole genome shotgun (WGS) entry which is preliminary data.</text>
</comment>
<dbReference type="Proteomes" id="UP000800093">
    <property type="component" value="Unassembled WGS sequence"/>
</dbReference>
<dbReference type="InterPro" id="IPR013149">
    <property type="entry name" value="ADH-like_C"/>
</dbReference>
<dbReference type="Pfam" id="PF00107">
    <property type="entry name" value="ADH_zinc_N"/>
    <property type="match status" value="1"/>
</dbReference>
<organism evidence="5 6">
    <name type="scientific">Lojkania enalia</name>
    <dbReference type="NCBI Taxonomy" id="147567"/>
    <lineage>
        <taxon>Eukaryota</taxon>
        <taxon>Fungi</taxon>
        <taxon>Dikarya</taxon>
        <taxon>Ascomycota</taxon>
        <taxon>Pezizomycotina</taxon>
        <taxon>Dothideomycetes</taxon>
        <taxon>Pleosporomycetidae</taxon>
        <taxon>Pleosporales</taxon>
        <taxon>Pleosporales incertae sedis</taxon>
        <taxon>Lojkania</taxon>
    </lineage>
</organism>
<proteinExistence type="inferred from homology"/>
<dbReference type="CDD" id="cd08249">
    <property type="entry name" value="enoyl_reductase_like"/>
    <property type="match status" value="1"/>
</dbReference>